<dbReference type="PANTHER" id="PTHR36713">
    <property type="entry name" value="OS09G0344700 PROTEIN"/>
    <property type="match status" value="1"/>
</dbReference>
<evidence type="ECO:0000313" key="3">
    <source>
        <dbReference type="Proteomes" id="UP000327157"/>
    </source>
</evidence>
<protein>
    <submittedName>
        <fullName evidence="2">Uncharacterized protein</fullName>
    </submittedName>
</protein>
<accession>A0A5N5G7C5</accession>
<name>A0A5N5G7C5_9ROSA</name>
<dbReference type="OrthoDB" id="773986at2759"/>
<dbReference type="EMBL" id="SMOL01000487">
    <property type="protein sequence ID" value="KAB2611319.1"/>
    <property type="molecule type" value="Genomic_DNA"/>
</dbReference>
<feature type="region of interest" description="Disordered" evidence="1">
    <location>
        <begin position="78"/>
        <end position="130"/>
    </location>
</feature>
<gene>
    <name evidence="2" type="ORF">D8674_019351</name>
</gene>
<organism evidence="2 3">
    <name type="scientific">Pyrus ussuriensis x Pyrus communis</name>
    <dbReference type="NCBI Taxonomy" id="2448454"/>
    <lineage>
        <taxon>Eukaryota</taxon>
        <taxon>Viridiplantae</taxon>
        <taxon>Streptophyta</taxon>
        <taxon>Embryophyta</taxon>
        <taxon>Tracheophyta</taxon>
        <taxon>Spermatophyta</taxon>
        <taxon>Magnoliopsida</taxon>
        <taxon>eudicotyledons</taxon>
        <taxon>Gunneridae</taxon>
        <taxon>Pentapetalae</taxon>
        <taxon>rosids</taxon>
        <taxon>fabids</taxon>
        <taxon>Rosales</taxon>
        <taxon>Rosaceae</taxon>
        <taxon>Amygdaloideae</taxon>
        <taxon>Maleae</taxon>
        <taxon>Pyrus</taxon>
    </lineage>
</organism>
<comment type="caution">
    <text evidence="2">The sequence shown here is derived from an EMBL/GenBank/DDBJ whole genome shotgun (WGS) entry which is preliminary data.</text>
</comment>
<reference evidence="2 3" key="3">
    <citation type="submission" date="2019-11" db="EMBL/GenBank/DDBJ databases">
        <title>A de novo genome assembly of a pear dwarfing rootstock.</title>
        <authorList>
            <person name="Wang F."/>
            <person name="Wang J."/>
            <person name="Li S."/>
            <person name="Zhang Y."/>
            <person name="Fang M."/>
            <person name="Ma L."/>
            <person name="Zhao Y."/>
            <person name="Jiang S."/>
        </authorList>
    </citation>
    <scope>NUCLEOTIDE SEQUENCE [LARGE SCALE GENOMIC DNA]</scope>
    <source>
        <strain evidence="2">S2</strain>
        <tissue evidence="2">Leaf</tissue>
    </source>
</reference>
<feature type="compositionally biased region" description="Acidic residues" evidence="1">
    <location>
        <begin position="81"/>
        <end position="92"/>
    </location>
</feature>
<reference evidence="3" key="2">
    <citation type="submission" date="2019-10" db="EMBL/GenBank/DDBJ databases">
        <title>A de novo genome assembly of a pear dwarfing rootstock.</title>
        <authorList>
            <person name="Wang F."/>
            <person name="Wang J."/>
            <person name="Li S."/>
            <person name="Zhang Y."/>
            <person name="Fang M."/>
            <person name="Ma L."/>
            <person name="Zhao Y."/>
            <person name="Jiang S."/>
        </authorList>
    </citation>
    <scope>NUCLEOTIDE SEQUENCE [LARGE SCALE GENOMIC DNA]</scope>
</reference>
<feature type="compositionally biased region" description="Gly residues" evidence="1">
    <location>
        <begin position="118"/>
        <end position="128"/>
    </location>
</feature>
<evidence type="ECO:0000256" key="1">
    <source>
        <dbReference type="SAM" id="MobiDB-lite"/>
    </source>
</evidence>
<dbReference type="PANTHER" id="PTHR36713:SF1">
    <property type="entry name" value="OS09G0344700 PROTEIN"/>
    <property type="match status" value="1"/>
</dbReference>
<proteinExistence type="predicted"/>
<evidence type="ECO:0000313" key="2">
    <source>
        <dbReference type="EMBL" id="KAB2611319.1"/>
    </source>
</evidence>
<reference evidence="2 3" key="1">
    <citation type="submission" date="2019-09" db="EMBL/GenBank/DDBJ databases">
        <authorList>
            <person name="Ou C."/>
        </authorList>
    </citation>
    <scope>NUCLEOTIDE SEQUENCE [LARGE SCALE GENOMIC DNA]</scope>
    <source>
        <strain evidence="2">S2</strain>
        <tissue evidence="2">Leaf</tissue>
    </source>
</reference>
<sequence>MTRVQRKIYQSYKEAATVYSSNQTDPIATENKGAGILHHILPPRLEDAGLEDCALPPDSIKEAFLKAATAVKSPATSIFTSDEDEESFEDCVNDPWPDLKDHTGELVGAEPETRSAGSCGGNKGGSVEVGGDEVVVGGEKEKGDKVIVGGENVRGGGERDCVDGLAGLEIGEKKGEEKEEKDGGGPILV</sequence>
<feature type="compositionally biased region" description="Basic and acidic residues" evidence="1">
    <location>
        <begin position="170"/>
        <end position="183"/>
    </location>
</feature>
<dbReference type="AlphaFoldDB" id="A0A5N5G7C5"/>
<dbReference type="Proteomes" id="UP000327157">
    <property type="component" value="Chromosome 17"/>
</dbReference>
<feature type="region of interest" description="Disordered" evidence="1">
    <location>
        <begin position="170"/>
        <end position="189"/>
    </location>
</feature>
<keyword evidence="3" id="KW-1185">Reference proteome</keyword>